<dbReference type="GO" id="GO:0006397">
    <property type="term" value="P:mRNA processing"/>
    <property type="evidence" value="ECO:0007669"/>
    <property type="project" value="UniProtKB-KW"/>
</dbReference>
<dbReference type="SMART" id="SM00343">
    <property type="entry name" value="ZnF_C2HC"/>
    <property type="match status" value="1"/>
</dbReference>
<keyword evidence="2" id="KW-0862">Zinc</keyword>
<feature type="compositionally biased region" description="Polar residues" evidence="3">
    <location>
        <begin position="60"/>
        <end position="69"/>
    </location>
</feature>
<evidence type="ECO:0000256" key="3">
    <source>
        <dbReference type="SAM" id="MobiDB-lite"/>
    </source>
</evidence>
<dbReference type="GO" id="GO:0008270">
    <property type="term" value="F:zinc ion binding"/>
    <property type="evidence" value="ECO:0007669"/>
    <property type="project" value="UniProtKB-KW"/>
</dbReference>
<dbReference type="AlphaFoldDB" id="A0A9Q3IGB4"/>
<sequence length="114" mass="12532">MAVNPSISIQPEDILDIVRQMSSQSSFSPIDESSQLARIDASKSLPDKGKYCPSPHTPSRPINSPSPIASHSDDWKKKWLTSKNPCFHCGEAGHWAPDCPMRRKGAMARAQSSQ</sequence>
<dbReference type="EMBL" id="AVOT02042658">
    <property type="protein sequence ID" value="MBW0538075.1"/>
    <property type="molecule type" value="Genomic_DNA"/>
</dbReference>
<evidence type="ECO:0000256" key="1">
    <source>
        <dbReference type="ARBA" id="ARBA00022664"/>
    </source>
</evidence>
<dbReference type="Gene3D" id="4.10.60.10">
    <property type="entry name" value="Zinc finger, CCHC-type"/>
    <property type="match status" value="1"/>
</dbReference>
<dbReference type="SUPFAM" id="SSF57756">
    <property type="entry name" value="Retrovirus zinc finger-like domains"/>
    <property type="match status" value="1"/>
</dbReference>
<dbReference type="PROSITE" id="PS50158">
    <property type="entry name" value="ZF_CCHC"/>
    <property type="match status" value="1"/>
</dbReference>
<keyword evidence="2" id="KW-0863">Zinc-finger</keyword>
<organism evidence="5 6">
    <name type="scientific">Austropuccinia psidii MF-1</name>
    <dbReference type="NCBI Taxonomy" id="1389203"/>
    <lineage>
        <taxon>Eukaryota</taxon>
        <taxon>Fungi</taxon>
        <taxon>Dikarya</taxon>
        <taxon>Basidiomycota</taxon>
        <taxon>Pucciniomycotina</taxon>
        <taxon>Pucciniomycetes</taxon>
        <taxon>Pucciniales</taxon>
        <taxon>Sphaerophragmiaceae</taxon>
        <taxon>Austropuccinia</taxon>
    </lineage>
</organism>
<dbReference type="InterPro" id="IPR001878">
    <property type="entry name" value="Znf_CCHC"/>
</dbReference>
<feature type="domain" description="CCHC-type" evidence="4">
    <location>
        <begin position="86"/>
        <end position="100"/>
    </location>
</feature>
<dbReference type="OrthoDB" id="5418639at2759"/>
<evidence type="ECO:0000259" key="4">
    <source>
        <dbReference type="PROSITE" id="PS50158"/>
    </source>
</evidence>
<dbReference type="Proteomes" id="UP000765509">
    <property type="component" value="Unassembled WGS sequence"/>
</dbReference>
<evidence type="ECO:0000313" key="5">
    <source>
        <dbReference type="EMBL" id="MBW0538075.1"/>
    </source>
</evidence>
<name>A0A9Q3IGB4_9BASI</name>
<dbReference type="InterPro" id="IPR036875">
    <property type="entry name" value="Znf_CCHC_sf"/>
</dbReference>
<evidence type="ECO:0000313" key="6">
    <source>
        <dbReference type="Proteomes" id="UP000765509"/>
    </source>
</evidence>
<dbReference type="Pfam" id="PF00098">
    <property type="entry name" value="zf-CCHC"/>
    <property type="match status" value="1"/>
</dbReference>
<keyword evidence="1" id="KW-0507">mRNA processing</keyword>
<accession>A0A9Q3IGB4</accession>
<reference evidence="5" key="1">
    <citation type="submission" date="2021-03" db="EMBL/GenBank/DDBJ databases">
        <title>Draft genome sequence of rust myrtle Austropuccinia psidii MF-1, a brazilian biotype.</title>
        <authorList>
            <person name="Quecine M.C."/>
            <person name="Pachon D.M.R."/>
            <person name="Bonatelli M.L."/>
            <person name="Correr F.H."/>
            <person name="Franceschini L.M."/>
            <person name="Leite T.F."/>
            <person name="Margarido G.R.A."/>
            <person name="Almeida C.A."/>
            <person name="Ferrarezi J.A."/>
            <person name="Labate C.A."/>
        </authorList>
    </citation>
    <scope>NUCLEOTIDE SEQUENCE</scope>
    <source>
        <strain evidence="5">MF-1</strain>
    </source>
</reference>
<feature type="region of interest" description="Disordered" evidence="3">
    <location>
        <begin position="23"/>
        <end position="74"/>
    </location>
</feature>
<proteinExistence type="predicted"/>
<gene>
    <name evidence="5" type="ORF">O181_077790</name>
</gene>
<protein>
    <recommendedName>
        <fullName evidence="4">CCHC-type domain-containing protein</fullName>
    </recommendedName>
</protein>
<dbReference type="GO" id="GO:0003676">
    <property type="term" value="F:nucleic acid binding"/>
    <property type="evidence" value="ECO:0007669"/>
    <property type="project" value="InterPro"/>
</dbReference>
<evidence type="ECO:0000256" key="2">
    <source>
        <dbReference type="PROSITE-ProRule" id="PRU00047"/>
    </source>
</evidence>
<keyword evidence="6" id="KW-1185">Reference proteome</keyword>
<feature type="compositionally biased region" description="Polar residues" evidence="3">
    <location>
        <begin position="23"/>
        <end position="36"/>
    </location>
</feature>
<keyword evidence="2" id="KW-0479">Metal-binding</keyword>
<comment type="caution">
    <text evidence="5">The sequence shown here is derived from an EMBL/GenBank/DDBJ whole genome shotgun (WGS) entry which is preliminary data.</text>
</comment>